<feature type="region of interest" description="Disordered" evidence="1">
    <location>
        <begin position="225"/>
        <end position="258"/>
    </location>
</feature>
<reference evidence="2 3" key="1">
    <citation type="submission" date="2015-09" db="EMBL/GenBank/DDBJ databases">
        <title>Genome announcement of multiple Pseudomonas syringae strains.</title>
        <authorList>
            <person name="Thakur S."/>
            <person name="Wang P.W."/>
            <person name="Gong Y."/>
            <person name="Weir B.S."/>
            <person name="Guttman D.S."/>
        </authorList>
    </citation>
    <scope>NUCLEOTIDE SEQUENCE [LARGE SCALE GENOMIC DNA]</scope>
    <source>
        <strain evidence="2 3">ICMP3962</strain>
    </source>
</reference>
<organism evidence="2 3">
    <name type="scientific">Pseudomonas amygdali pv. ulmi</name>
    <dbReference type="NCBI Taxonomy" id="251720"/>
    <lineage>
        <taxon>Bacteria</taxon>
        <taxon>Pseudomonadati</taxon>
        <taxon>Pseudomonadota</taxon>
        <taxon>Gammaproteobacteria</taxon>
        <taxon>Pseudomonadales</taxon>
        <taxon>Pseudomonadaceae</taxon>
        <taxon>Pseudomonas</taxon>
        <taxon>Pseudomonas amygdali</taxon>
    </lineage>
</organism>
<sequence length="258" mass="28845">MLGRCSDCRVARIAGVSQGAIRYRRELFGIAAWTAAMNIEPFREMFGVLPEREIARRAGVSVHSVARFRDRMQLPRYPRSKPKRVAQRVPLGHPLREYQQFIGLVPDADLACRVNVEVGLVVQIRHELGLDEVSPTQPVVEPFVHPAYHGPLIGFEPLLSQMSAVKVSRATGLPIGIIEARRDFLGIPAFVRFSKLDKYKHLIGRVSNYTLAKYVGVSTTRVSEYRKQNSNQPHTSNVLGNTSATSSDFTQQRVLSPA</sequence>
<dbReference type="PATRIC" id="fig|251720.4.peg.1048"/>
<accession>A0A0Q0DEC4</accession>
<evidence type="ECO:0000313" key="2">
    <source>
        <dbReference type="EMBL" id="KPZ05687.1"/>
    </source>
</evidence>
<dbReference type="EMBL" id="LJRQ01000433">
    <property type="protein sequence ID" value="KPZ05687.1"/>
    <property type="molecule type" value="Genomic_DNA"/>
</dbReference>
<protein>
    <submittedName>
        <fullName evidence="2">Uncharacterized protein</fullName>
    </submittedName>
</protein>
<name>A0A0Q0DEC4_PSEA0</name>
<gene>
    <name evidence="2" type="ORF">ALO41_200088</name>
</gene>
<dbReference type="AlphaFoldDB" id="A0A0Q0DEC4"/>
<comment type="caution">
    <text evidence="2">The sequence shown here is derived from an EMBL/GenBank/DDBJ whole genome shotgun (WGS) entry which is preliminary data.</text>
</comment>
<evidence type="ECO:0000313" key="3">
    <source>
        <dbReference type="Proteomes" id="UP000050266"/>
    </source>
</evidence>
<dbReference type="Proteomes" id="UP000050266">
    <property type="component" value="Unassembled WGS sequence"/>
</dbReference>
<proteinExistence type="predicted"/>
<evidence type="ECO:0000256" key="1">
    <source>
        <dbReference type="SAM" id="MobiDB-lite"/>
    </source>
</evidence>